<dbReference type="AlphaFoldDB" id="A0A5E6P7W7"/>
<keyword evidence="1" id="KW-0805">Transcription regulation</keyword>
<dbReference type="PROSITE" id="PS51118">
    <property type="entry name" value="HTH_HXLR"/>
    <property type="match status" value="1"/>
</dbReference>
<proteinExistence type="predicted"/>
<protein>
    <recommendedName>
        <fullName evidence="4">HTH hxlR-type domain-containing protein</fullName>
    </recommendedName>
</protein>
<dbReference type="PANTHER" id="PTHR33204">
    <property type="entry name" value="TRANSCRIPTIONAL REGULATOR, MARR FAMILY"/>
    <property type="match status" value="1"/>
</dbReference>
<keyword evidence="3" id="KW-0804">Transcription</keyword>
<dbReference type="InterPro" id="IPR002577">
    <property type="entry name" value="HTH_HxlR"/>
</dbReference>
<evidence type="ECO:0000256" key="2">
    <source>
        <dbReference type="ARBA" id="ARBA00023125"/>
    </source>
</evidence>
<dbReference type="PANTHER" id="PTHR33204:SF39">
    <property type="entry name" value="TRANSCRIPTIONAL REGULATORY PROTEIN"/>
    <property type="match status" value="1"/>
</dbReference>
<name>A0A5E6P7W7_PSEFL</name>
<accession>A0A5E6P7W7</accession>
<dbReference type="OrthoDB" id="9807069at2"/>
<evidence type="ECO:0000313" key="6">
    <source>
        <dbReference type="Proteomes" id="UP000325607"/>
    </source>
</evidence>
<feature type="domain" description="HTH hxlR-type" evidence="4">
    <location>
        <begin position="15"/>
        <end position="116"/>
    </location>
</feature>
<dbReference type="Gene3D" id="1.10.10.10">
    <property type="entry name" value="Winged helix-like DNA-binding domain superfamily/Winged helix DNA-binding domain"/>
    <property type="match status" value="1"/>
</dbReference>
<dbReference type="SUPFAM" id="SSF46785">
    <property type="entry name" value="Winged helix' DNA-binding domain"/>
    <property type="match status" value="1"/>
</dbReference>
<evidence type="ECO:0000313" key="5">
    <source>
        <dbReference type="EMBL" id="VVM39209.1"/>
    </source>
</evidence>
<gene>
    <name evidence="5" type="ORF">PS645_00183</name>
</gene>
<sequence length="141" mass="15437">MPKVVGNQLVFDASCAPRRVMGLFSVKWVSLVLHALDHWPGGRCRTGQLQRALPGISKKMLVQTLRDVEARGLVSRHVHSVVPPKVEYELTPLGKTFAQAVEMLYHWGAEHQDALDELDANLANAQTGVGLSGTVSNLEES</sequence>
<organism evidence="5 6">
    <name type="scientific">Pseudomonas fluorescens</name>
    <dbReference type="NCBI Taxonomy" id="294"/>
    <lineage>
        <taxon>Bacteria</taxon>
        <taxon>Pseudomonadati</taxon>
        <taxon>Pseudomonadota</taxon>
        <taxon>Gammaproteobacteria</taxon>
        <taxon>Pseudomonadales</taxon>
        <taxon>Pseudomonadaceae</taxon>
        <taxon>Pseudomonas</taxon>
    </lineage>
</organism>
<evidence type="ECO:0000256" key="1">
    <source>
        <dbReference type="ARBA" id="ARBA00023015"/>
    </source>
</evidence>
<reference evidence="5 6" key="1">
    <citation type="submission" date="2019-09" db="EMBL/GenBank/DDBJ databases">
        <authorList>
            <person name="Chandra G."/>
            <person name="Truman W A."/>
        </authorList>
    </citation>
    <scope>NUCLEOTIDE SEQUENCE [LARGE SCALE GENOMIC DNA]</scope>
    <source>
        <strain evidence="5">PS645</strain>
    </source>
</reference>
<evidence type="ECO:0000259" key="4">
    <source>
        <dbReference type="PROSITE" id="PS51118"/>
    </source>
</evidence>
<evidence type="ECO:0000256" key="3">
    <source>
        <dbReference type="ARBA" id="ARBA00023163"/>
    </source>
</evidence>
<dbReference type="EMBL" id="CABVGX010000001">
    <property type="protein sequence ID" value="VVM39209.1"/>
    <property type="molecule type" value="Genomic_DNA"/>
</dbReference>
<keyword evidence="2" id="KW-0238">DNA-binding</keyword>
<dbReference type="GO" id="GO:0003677">
    <property type="term" value="F:DNA binding"/>
    <property type="evidence" value="ECO:0007669"/>
    <property type="project" value="UniProtKB-KW"/>
</dbReference>
<dbReference type="Proteomes" id="UP000325607">
    <property type="component" value="Unassembled WGS sequence"/>
</dbReference>
<dbReference type="InterPro" id="IPR036388">
    <property type="entry name" value="WH-like_DNA-bd_sf"/>
</dbReference>
<dbReference type="InterPro" id="IPR036390">
    <property type="entry name" value="WH_DNA-bd_sf"/>
</dbReference>
<dbReference type="RefSeq" id="WP_150578707.1">
    <property type="nucleotide sequence ID" value="NZ_CABVGX010000001.1"/>
</dbReference>
<dbReference type="Pfam" id="PF01638">
    <property type="entry name" value="HxlR"/>
    <property type="match status" value="1"/>
</dbReference>